<proteinExistence type="predicted"/>
<dbReference type="SMART" id="SM00304">
    <property type="entry name" value="HAMP"/>
    <property type="match status" value="1"/>
</dbReference>
<evidence type="ECO:0000313" key="6">
    <source>
        <dbReference type="EMBL" id="GAB49519.1"/>
    </source>
</evidence>
<dbReference type="InterPro" id="IPR006311">
    <property type="entry name" value="TAT_signal"/>
</dbReference>
<organism evidence="6 7">
    <name type="scientific">Mobilicoccus pelagius NBRC 104925</name>
    <dbReference type="NCBI Taxonomy" id="1089455"/>
    <lineage>
        <taxon>Bacteria</taxon>
        <taxon>Bacillati</taxon>
        <taxon>Actinomycetota</taxon>
        <taxon>Actinomycetes</taxon>
        <taxon>Micrococcales</taxon>
        <taxon>Dermatophilaceae</taxon>
        <taxon>Mobilicoccus</taxon>
    </lineage>
</organism>
<feature type="domain" description="HAMP" evidence="5">
    <location>
        <begin position="232"/>
        <end position="284"/>
    </location>
</feature>
<dbReference type="RefSeq" id="WP_009483362.1">
    <property type="nucleotide sequence ID" value="NZ_BAFE01000089.1"/>
</dbReference>
<dbReference type="InterPro" id="IPR003660">
    <property type="entry name" value="HAMP_dom"/>
</dbReference>
<evidence type="ECO:0000256" key="3">
    <source>
        <dbReference type="SAM" id="MobiDB-lite"/>
    </source>
</evidence>
<evidence type="ECO:0000256" key="4">
    <source>
        <dbReference type="SAM" id="Phobius"/>
    </source>
</evidence>
<dbReference type="GO" id="GO:0007165">
    <property type="term" value="P:signal transduction"/>
    <property type="evidence" value="ECO:0007669"/>
    <property type="project" value="InterPro"/>
</dbReference>
<feature type="region of interest" description="Disordered" evidence="3">
    <location>
        <begin position="304"/>
        <end position="341"/>
    </location>
</feature>
<dbReference type="OrthoDB" id="5149474at2"/>
<reference evidence="6 7" key="1">
    <citation type="submission" date="2012-02" db="EMBL/GenBank/DDBJ databases">
        <title>Whole genome shotgun sequence of Mobilicoccus pelagius NBRC 104925.</title>
        <authorList>
            <person name="Yoshida Y."/>
            <person name="Hosoyama A."/>
            <person name="Tsuchikane K."/>
            <person name="Katsumata H."/>
            <person name="Yamazaki S."/>
            <person name="Fujita N."/>
        </authorList>
    </citation>
    <scope>NUCLEOTIDE SEQUENCE [LARGE SCALE GENOMIC DNA]</scope>
    <source>
        <strain evidence="6 7">NBRC 104925</strain>
    </source>
</reference>
<protein>
    <submittedName>
        <fullName evidence="6">Putative methyl-accepting chemotaxis protein</fullName>
    </submittedName>
</protein>
<dbReference type="PANTHER" id="PTHR32089">
    <property type="entry name" value="METHYL-ACCEPTING CHEMOTAXIS PROTEIN MCPB"/>
    <property type="match status" value="1"/>
</dbReference>
<feature type="transmembrane region" description="Helical" evidence="4">
    <location>
        <begin position="21"/>
        <end position="41"/>
    </location>
</feature>
<evidence type="ECO:0000256" key="1">
    <source>
        <dbReference type="ARBA" id="ARBA00022692"/>
    </source>
</evidence>
<accession>H5UUW1</accession>
<feature type="transmembrane region" description="Helical" evidence="4">
    <location>
        <begin position="209"/>
        <end position="231"/>
    </location>
</feature>
<keyword evidence="7" id="KW-1185">Reference proteome</keyword>
<dbReference type="EMBL" id="BAFE01000089">
    <property type="protein sequence ID" value="GAB49519.1"/>
    <property type="molecule type" value="Genomic_DNA"/>
</dbReference>
<comment type="caution">
    <text evidence="6">The sequence shown here is derived from an EMBL/GenBank/DDBJ whole genome shotgun (WGS) entry which is preliminary data.</text>
</comment>
<dbReference type="eggNOG" id="COG0840">
    <property type="taxonomic scope" value="Bacteria"/>
</dbReference>
<sequence length="341" mass="36060">MSTALPGAPSRTSRRGVLRQILTVGLLGLLAAVIVGAVAVVNVSRMREANTQLATLEKLGDEVQDLRFGNSDTNGWQGFYAWDTRKLGPVEAVEGGPDTNREGFVEAAKATTALFDGIDTTAMTAEEKTLLTEMRTNWDAYLAGDDEAVAAFRTGTPAGLEKGTKIIDEGVCVTTYDAIDTAGRKLGDSVASRIEGQREIVADRARDTVAAVVLTLLLFTALAIFAAVRVATRLIRRIRAAQTSIEALGIGDLTVPCESGTSDEIDAIAAAIERARVSMRDVIAAVQDASTRVGESSSGLSAVADRLGTSSNTTRRRLEEIAGSTTEVTHSVTPSPPQPRR</sequence>
<feature type="compositionally biased region" description="Polar residues" evidence="3">
    <location>
        <begin position="323"/>
        <end position="333"/>
    </location>
</feature>
<dbReference type="PROSITE" id="PS50885">
    <property type="entry name" value="HAMP"/>
    <property type="match status" value="1"/>
</dbReference>
<dbReference type="PANTHER" id="PTHR32089:SF112">
    <property type="entry name" value="LYSOZYME-LIKE PROTEIN-RELATED"/>
    <property type="match status" value="1"/>
</dbReference>
<gene>
    <name evidence="6" type="ORF">MOPEL_130_01260</name>
</gene>
<dbReference type="Gene3D" id="1.10.287.950">
    <property type="entry name" value="Methyl-accepting chemotaxis protein"/>
    <property type="match status" value="1"/>
</dbReference>
<evidence type="ECO:0000259" key="5">
    <source>
        <dbReference type="PROSITE" id="PS50885"/>
    </source>
</evidence>
<dbReference type="GO" id="GO:0016020">
    <property type="term" value="C:membrane"/>
    <property type="evidence" value="ECO:0007669"/>
    <property type="project" value="InterPro"/>
</dbReference>
<keyword evidence="2 4" id="KW-1133">Transmembrane helix</keyword>
<keyword evidence="1 4" id="KW-0812">Transmembrane</keyword>
<name>H5UUW1_9MICO</name>
<dbReference type="Proteomes" id="UP000004367">
    <property type="component" value="Unassembled WGS sequence"/>
</dbReference>
<dbReference type="STRING" id="1089455.MOPEL_130_01260"/>
<keyword evidence="4" id="KW-0472">Membrane</keyword>
<dbReference type="AlphaFoldDB" id="H5UUW1"/>
<dbReference type="PROSITE" id="PS51318">
    <property type="entry name" value="TAT"/>
    <property type="match status" value="1"/>
</dbReference>
<evidence type="ECO:0000313" key="7">
    <source>
        <dbReference type="Proteomes" id="UP000004367"/>
    </source>
</evidence>
<evidence type="ECO:0000256" key="2">
    <source>
        <dbReference type="ARBA" id="ARBA00022989"/>
    </source>
</evidence>